<dbReference type="SMART" id="SM00148">
    <property type="entry name" value="PLCXc"/>
    <property type="match status" value="1"/>
</dbReference>
<dbReference type="InterPro" id="IPR001192">
    <property type="entry name" value="PI-PLC_fam"/>
</dbReference>
<dbReference type="GO" id="GO:0004435">
    <property type="term" value="F:phosphatidylinositol-4,5-bisphosphate phospholipase C activity"/>
    <property type="evidence" value="ECO:0007669"/>
    <property type="project" value="TreeGrafter"/>
</dbReference>
<feature type="region of interest" description="Disordered" evidence="1">
    <location>
        <begin position="272"/>
        <end position="296"/>
    </location>
</feature>
<dbReference type="OrthoDB" id="269822at2759"/>
<protein>
    <submittedName>
        <fullName evidence="3">1-phosphatidylinositol 4 like protein</fullName>
    </submittedName>
</protein>
<comment type="caution">
    <text evidence="3">The sequence shown here is derived from an EMBL/GenBank/DDBJ whole genome shotgun (WGS) entry which is preliminary data.</text>
</comment>
<feature type="region of interest" description="Disordered" evidence="1">
    <location>
        <begin position="14"/>
        <end position="42"/>
    </location>
</feature>
<dbReference type="AlphaFoldDB" id="A0A8I2Z914"/>
<accession>A0A8I2Z914</accession>
<evidence type="ECO:0000313" key="3">
    <source>
        <dbReference type="EMBL" id="KAG7118818.1"/>
    </source>
</evidence>
<dbReference type="GO" id="GO:0051209">
    <property type="term" value="P:release of sequestered calcium ion into cytosol"/>
    <property type="evidence" value="ECO:0007669"/>
    <property type="project" value="TreeGrafter"/>
</dbReference>
<evidence type="ECO:0000313" key="4">
    <source>
        <dbReference type="Proteomes" id="UP000689129"/>
    </source>
</evidence>
<name>A0A8I2Z914_VERLO</name>
<dbReference type="PANTHER" id="PTHR10336:SF169">
    <property type="entry name" value="PHOSPHOINOSITIDE PHOSPHOLIPASE C"/>
    <property type="match status" value="1"/>
</dbReference>
<feature type="domain" description="Phosphatidylinositol-specific phospholipase C X" evidence="2">
    <location>
        <begin position="101"/>
        <end position="266"/>
    </location>
</feature>
<dbReference type="EMBL" id="JAEMWZ010000425">
    <property type="protein sequence ID" value="KAG7118818.1"/>
    <property type="molecule type" value="Genomic_DNA"/>
</dbReference>
<organism evidence="3 4">
    <name type="scientific">Verticillium longisporum</name>
    <name type="common">Verticillium dahliae var. longisporum</name>
    <dbReference type="NCBI Taxonomy" id="100787"/>
    <lineage>
        <taxon>Eukaryota</taxon>
        <taxon>Fungi</taxon>
        <taxon>Dikarya</taxon>
        <taxon>Ascomycota</taxon>
        <taxon>Pezizomycotina</taxon>
        <taxon>Sordariomycetes</taxon>
        <taxon>Hypocreomycetidae</taxon>
        <taxon>Glomerellales</taxon>
        <taxon>Plectosphaerellaceae</taxon>
        <taxon>Verticillium</taxon>
    </lineage>
</organism>
<gene>
    <name evidence="3" type="ORF">HYQ45_015498</name>
</gene>
<dbReference type="Pfam" id="PF00388">
    <property type="entry name" value="PI-PLC-X"/>
    <property type="match status" value="1"/>
</dbReference>
<dbReference type="InterPro" id="IPR000909">
    <property type="entry name" value="PLipase_C_PInositol-sp_X_dom"/>
</dbReference>
<dbReference type="PROSITE" id="PS50007">
    <property type="entry name" value="PIPLC_X_DOMAIN"/>
    <property type="match status" value="1"/>
</dbReference>
<dbReference type="Proteomes" id="UP000689129">
    <property type="component" value="Unassembled WGS sequence"/>
</dbReference>
<proteinExistence type="predicted"/>
<dbReference type="PANTHER" id="PTHR10336">
    <property type="entry name" value="PHOSPHOINOSITIDE-SPECIFIC PHOSPHOLIPASE C FAMILY PROTEIN"/>
    <property type="match status" value="1"/>
</dbReference>
<evidence type="ECO:0000259" key="2">
    <source>
        <dbReference type="SMART" id="SM00148"/>
    </source>
</evidence>
<sequence length="505" mass="55808">MASILTSGMAKLNPFAARTHEDDTEDDGEEVSNGTLAGGGHGARDTALKHNLRVSHALKAYIVEHGILPASDVDLETEDVVGPALRDLIVRPYIRVPAEVTDRSYPLPDYFVSSSHNTYLLAHQLYGNSCATAYETALKAGSRCVEIDAWDNSDNTDEPKVTHGWTLTSNIPFRAVCEAIRDVHDEETEEARKHTEAGWQAAPIILSLENHCAAHGQRRLVEIMKEVLGDRLLSKAIREEGHREQEGSGEHVTLAELGSKIAVIVEYHYPDEKADSDSSSSSSDDEDEDADEKAARKVWHEKKHTAAPSATFGAAMQINEALFSGTDGYVLKPPAIRSGGDGQLTDKHRRKKLRLHVAGASDVPLPDGRAPDDIKPYLTCTLVHPDDLTSKPPKRKTAGYRQHKLGFLHKDDKNPPANDPVWDEVLEWEYDDNPLVFLRMLIKSDDSWASNPIFAVAAVRLLYATGEWNFIRMLDLKGQETKCALLVRIEIVDAKDGLGTFFGRD</sequence>
<reference evidence="3" key="1">
    <citation type="journal article" date="2021" name="Mol. Plant Pathol.">
        <title>A 20-kb lineage-specific genomic region tames virulence in pathogenic amphidiploid Verticillium longisporum.</title>
        <authorList>
            <person name="Harting R."/>
            <person name="Starke J."/>
            <person name="Kusch H."/>
            <person name="Poggeler S."/>
            <person name="Maurus I."/>
            <person name="Schluter R."/>
            <person name="Landesfeind M."/>
            <person name="Bulla I."/>
            <person name="Nowrousian M."/>
            <person name="de Jonge R."/>
            <person name="Stahlhut G."/>
            <person name="Hoff K.J."/>
            <person name="Asshauer K.P."/>
            <person name="Thurmer A."/>
            <person name="Stanke M."/>
            <person name="Daniel R."/>
            <person name="Morgenstern B."/>
            <person name="Thomma B.P.H.J."/>
            <person name="Kronstad J.W."/>
            <person name="Braus-Stromeyer S.A."/>
            <person name="Braus G.H."/>
        </authorList>
    </citation>
    <scope>NUCLEOTIDE SEQUENCE</scope>
    <source>
        <strain evidence="3">Vl32</strain>
    </source>
</reference>
<dbReference type="GO" id="GO:0048015">
    <property type="term" value="P:phosphatidylinositol-mediated signaling"/>
    <property type="evidence" value="ECO:0007669"/>
    <property type="project" value="TreeGrafter"/>
</dbReference>
<evidence type="ECO:0000256" key="1">
    <source>
        <dbReference type="SAM" id="MobiDB-lite"/>
    </source>
</evidence>